<dbReference type="PANTHER" id="PTHR30411:SF1">
    <property type="entry name" value="CYTOPLASMIC PROTEIN"/>
    <property type="match status" value="1"/>
</dbReference>
<reference evidence="3" key="1">
    <citation type="journal article" date="2019" name="Int. J. Syst. Evol. Microbiol.">
        <title>The Global Catalogue of Microorganisms (GCM) 10K type strain sequencing project: providing services to taxonomists for standard genome sequencing and annotation.</title>
        <authorList>
            <consortium name="The Broad Institute Genomics Platform"/>
            <consortium name="The Broad Institute Genome Sequencing Center for Infectious Disease"/>
            <person name="Wu L."/>
            <person name="Ma J."/>
        </authorList>
    </citation>
    <scope>NUCLEOTIDE SEQUENCE [LARGE SCALE GENOMIC DNA]</scope>
    <source>
        <strain evidence="3">JCM 18961</strain>
    </source>
</reference>
<dbReference type="PANTHER" id="PTHR30411">
    <property type="entry name" value="CYTOPLASMIC PROTEIN"/>
    <property type="match status" value="1"/>
</dbReference>
<dbReference type="CDD" id="cd04333">
    <property type="entry name" value="ProX_deacylase"/>
    <property type="match status" value="1"/>
</dbReference>
<protein>
    <submittedName>
        <fullName evidence="2">YbaK/EbsC family protein</fullName>
    </submittedName>
</protein>
<dbReference type="SUPFAM" id="SSF55826">
    <property type="entry name" value="YbaK/ProRS associated domain"/>
    <property type="match status" value="1"/>
</dbReference>
<accession>A0ABP8XUZ9</accession>
<evidence type="ECO:0000259" key="1">
    <source>
        <dbReference type="Pfam" id="PF04073"/>
    </source>
</evidence>
<name>A0ABP8XUZ9_9MICO</name>
<dbReference type="InterPro" id="IPR007214">
    <property type="entry name" value="YbaK/aa-tRNA-synth-assoc-dom"/>
</dbReference>
<dbReference type="InterPro" id="IPR036754">
    <property type="entry name" value="YbaK/aa-tRNA-synt-asso_dom_sf"/>
</dbReference>
<comment type="caution">
    <text evidence="2">The sequence shown here is derived from an EMBL/GenBank/DDBJ whole genome shotgun (WGS) entry which is preliminary data.</text>
</comment>
<organism evidence="2 3">
    <name type="scientific">Pedococcus ginsenosidimutans</name>
    <dbReference type="NCBI Taxonomy" id="490570"/>
    <lineage>
        <taxon>Bacteria</taxon>
        <taxon>Bacillati</taxon>
        <taxon>Actinomycetota</taxon>
        <taxon>Actinomycetes</taxon>
        <taxon>Micrococcales</taxon>
        <taxon>Intrasporangiaceae</taxon>
        <taxon>Pedococcus</taxon>
    </lineage>
</organism>
<dbReference type="EMBL" id="BAABLO010000004">
    <property type="protein sequence ID" value="GAA4715769.1"/>
    <property type="molecule type" value="Genomic_DNA"/>
</dbReference>
<evidence type="ECO:0000313" key="3">
    <source>
        <dbReference type="Proteomes" id="UP001500556"/>
    </source>
</evidence>
<sequence length="181" mass="18669">MSLPAPPDPTADAGAPARDLRQHAGVQRVLAALAVHGVEPRVVVLPDAARTAAAAAAALGVTTAEIANSLVFRAHDEEGVVTPLLVLTSGAHRVDLVKVAELVDGIDHLDRADADFVRAATGFAIGGVAPVGHPAPIQTVVDVSLSRYLHVWAAAGHSHTVYETTYEELLRVSGGHAIEVA</sequence>
<dbReference type="Gene3D" id="3.90.960.10">
    <property type="entry name" value="YbaK/aminoacyl-tRNA synthetase-associated domain"/>
    <property type="match status" value="1"/>
</dbReference>
<dbReference type="Proteomes" id="UP001500556">
    <property type="component" value="Unassembled WGS sequence"/>
</dbReference>
<dbReference type="RefSeq" id="WP_345501661.1">
    <property type="nucleotide sequence ID" value="NZ_BAABLO010000004.1"/>
</dbReference>
<evidence type="ECO:0000313" key="2">
    <source>
        <dbReference type="EMBL" id="GAA4715769.1"/>
    </source>
</evidence>
<dbReference type="Pfam" id="PF04073">
    <property type="entry name" value="tRNA_edit"/>
    <property type="match status" value="1"/>
</dbReference>
<feature type="domain" description="YbaK/aminoacyl-tRNA synthetase-associated" evidence="1">
    <location>
        <begin position="48"/>
        <end position="171"/>
    </location>
</feature>
<proteinExistence type="predicted"/>
<gene>
    <name evidence="2" type="ORF">GCM10025782_10650</name>
</gene>
<keyword evidence="3" id="KW-1185">Reference proteome</keyword>